<accession>A0A8S3ZLB9</accession>
<dbReference type="AlphaFoldDB" id="A0A8S3ZLB9"/>
<dbReference type="Proteomes" id="UP000678393">
    <property type="component" value="Unassembled WGS sequence"/>
</dbReference>
<reference evidence="1" key="1">
    <citation type="submission" date="2021-04" db="EMBL/GenBank/DDBJ databases">
        <authorList>
            <consortium name="Molecular Ecology Group"/>
        </authorList>
    </citation>
    <scope>NUCLEOTIDE SEQUENCE</scope>
</reference>
<protein>
    <submittedName>
        <fullName evidence="1">Uncharacterized protein</fullName>
    </submittedName>
</protein>
<evidence type="ECO:0000313" key="1">
    <source>
        <dbReference type="EMBL" id="CAG5130313.1"/>
    </source>
</evidence>
<comment type="caution">
    <text evidence="1">The sequence shown here is derived from an EMBL/GenBank/DDBJ whole genome shotgun (WGS) entry which is preliminary data.</text>
</comment>
<keyword evidence="2" id="KW-1185">Reference proteome</keyword>
<feature type="non-terminal residue" evidence="1">
    <location>
        <position position="52"/>
    </location>
</feature>
<proteinExistence type="predicted"/>
<name>A0A8S3ZLB9_9EUPU</name>
<gene>
    <name evidence="1" type="ORF">CUNI_LOCUS15871</name>
</gene>
<evidence type="ECO:0000313" key="2">
    <source>
        <dbReference type="Proteomes" id="UP000678393"/>
    </source>
</evidence>
<sequence>MIDPANNMLDNVDDKMTLFAPSDDSMEVFMAWFTTWNRTSYWQDQENIIWFL</sequence>
<organism evidence="1 2">
    <name type="scientific">Candidula unifasciata</name>
    <dbReference type="NCBI Taxonomy" id="100452"/>
    <lineage>
        <taxon>Eukaryota</taxon>
        <taxon>Metazoa</taxon>
        <taxon>Spiralia</taxon>
        <taxon>Lophotrochozoa</taxon>
        <taxon>Mollusca</taxon>
        <taxon>Gastropoda</taxon>
        <taxon>Heterobranchia</taxon>
        <taxon>Euthyneura</taxon>
        <taxon>Panpulmonata</taxon>
        <taxon>Eupulmonata</taxon>
        <taxon>Stylommatophora</taxon>
        <taxon>Helicina</taxon>
        <taxon>Helicoidea</taxon>
        <taxon>Geomitridae</taxon>
        <taxon>Candidula</taxon>
    </lineage>
</organism>
<dbReference type="EMBL" id="CAJHNH020003957">
    <property type="protein sequence ID" value="CAG5130313.1"/>
    <property type="molecule type" value="Genomic_DNA"/>
</dbReference>